<dbReference type="Gene3D" id="1.25.40.420">
    <property type="match status" value="1"/>
</dbReference>
<dbReference type="SMART" id="SM00875">
    <property type="entry name" value="BACK"/>
    <property type="match status" value="1"/>
</dbReference>
<dbReference type="Pfam" id="PF00651">
    <property type="entry name" value="BTB"/>
    <property type="match status" value="1"/>
</dbReference>
<accession>A0AA35X993</accession>
<dbReference type="InterPro" id="IPR000210">
    <property type="entry name" value="BTB/POZ_dom"/>
</dbReference>
<dbReference type="EMBL" id="CASHTH010003836">
    <property type="protein sequence ID" value="CAI8050183.1"/>
    <property type="molecule type" value="Genomic_DNA"/>
</dbReference>
<sequence length="857" mass="93322">MLRQTIASAAGLKPRKKLHFELGYVPINLSEFAGAGVVQRKYLLESYNENKHKPDNSILRVKLVLRQTSGDVLFKAPRPPVWEISEPAEQDEGIQADLQSSRRVSHNARVSTASTLSGFSGGSGSGNVHVGSSLQDMRSHVLATPPETKSSSACSLHARPHASSDSGSSEYESASQHSSASSHEMKGTETKDSQMCHPAKDKPAYVGQNANSRAERSNSVAESELRLPTQLPPDSYSLSYPRFHRRESGSGSGSPSKVQHRRIQSLSITPNSSRSTSAYSTLSERSAHAVAIEDTESLVSARTRVTTQTQVEQSRVDAGSVIDELLQQQQSDLGCSAEEEPPGLQIYVDRSKGDVVVAGADMERDVPGPTLGQLMDYCYTSAVEVTEENVQALLAAADQLQLPWVVEVACEFLQHRLEPLNCLSIASLADTHSCPALQRAAEAVALHHFPEVVESADFLQLPHTQLIKLVGSDDVNVEREEVVYTAVMKWIKGNVDSRREYLPELLKCVRLCLLERSYLVMEVGMEPLIRSCNVCRDLVDKAKDFLLLPERRSSMAGPHMLPRRKMQGGEALVVVGGWCNGDAIATVEMYSSKHDDWKVVATMTKRRCGVGVTNLNDILYAVCGHDGSTYLNSVERYDPKCDQWSCQVAAAGCSRTSVGVAVLGDCIYAVGGQDGSACLSLVERYNPSTNKWQQVCSMTSPRLGVGVASLGGCLYAVGGSDGTSPLASVERYNPQRDEWTLVSPMAELRKHLGAAVLNGLLYAVGGRNHTTELRSVERYDPQLDQWTGMIDMTCCRSGVGLAVLNSQLFAVGGFDGSSYLKSVEWLDEKDKQWKLAGSMSYRRLGCGVGVVWTTRPS</sequence>
<reference evidence="5" key="1">
    <citation type="submission" date="2023-03" db="EMBL/GenBank/DDBJ databases">
        <authorList>
            <person name="Steffen K."/>
            <person name="Cardenas P."/>
        </authorList>
    </citation>
    <scope>NUCLEOTIDE SEQUENCE</scope>
</reference>
<dbReference type="Gene3D" id="3.30.710.10">
    <property type="entry name" value="Potassium Channel Kv1.1, Chain A"/>
    <property type="match status" value="1"/>
</dbReference>
<comment type="caution">
    <text evidence="5">The sequence shown here is derived from an EMBL/GenBank/DDBJ whole genome shotgun (WGS) entry which is preliminary data.</text>
</comment>
<dbReference type="Proteomes" id="UP001174909">
    <property type="component" value="Unassembled WGS sequence"/>
</dbReference>
<dbReference type="AlphaFoldDB" id="A0AA35X993"/>
<dbReference type="Pfam" id="PF01344">
    <property type="entry name" value="Kelch_1"/>
    <property type="match status" value="6"/>
</dbReference>
<protein>
    <submittedName>
        <fullName evidence="5">Kelch-like protein 20</fullName>
    </submittedName>
</protein>
<keyword evidence="6" id="KW-1185">Reference proteome</keyword>
<feature type="compositionally biased region" description="Low complexity" evidence="3">
    <location>
        <begin position="269"/>
        <end position="283"/>
    </location>
</feature>
<keyword evidence="2" id="KW-0677">Repeat</keyword>
<dbReference type="FunFam" id="1.25.40.420:FF:000001">
    <property type="entry name" value="Kelch-like family member 12"/>
    <property type="match status" value="1"/>
</dbReference>
<gene>
    <name evidence="5" type="ORF">GBAR_LOCUS27591</name>
</gene>
<feature type="compositionally biased region" description="Basic and acidic residues" evidence="3">
    <location>
        <begin position="183"/>
        <end position="203"/>
    </location>
</feature>
<feature type="compositionally biased region" description="Low complexity" evidence="3">
    <location>
        <begin position="161"/>
        <end position="182"/>
    </location>
</feature>
<dbReference type="SUPFAM" id="SSF117281">
    <property type="entry name" value="Kelch motif"/>
    <property type="match status" value="2"/>
</dbReference>
<feature type="region of interest" description="Disordered" evidence="3">
    <location>
        <begin position="144"/>
        <end position="284"/>
    </location>
</feature>
<dbReference type="InterPro" id="IPR011333">
    <property type="entry name" value="SKP1/BTB/POZ_sf"/>
</dbReference>
<dbReference type="InterPro" id="IPR015915">
    <property type="entry name" value="Kelch-typ_b-propeller"/>
</dbReference>
<feature type="domain" description="BACK" evidence="4">
    <location>
        <begin position="422"/>
        <end position="522"/>
    </location>
</feature>
<evidence type="ECO:0000256" key="1">
    <source>
        <dbReference type="ARBA" id="ARBA00022441"/>
    </source>
</evidence>
<dbReference type="Pfam" id="PF07707">
    <property type="entry name" value="BACK"/>
    <property type="match status" value="1"/>
</dbReference>
<dbReference type="PANTHER" id="PTHR24412">
    <property type="entry name" value="KELCH PROTEIN"/>
    <property type="match status" value="1"/>
</dbReference>
<proteinExistence type="predicted"/>
<name>A0AA35X993_GEOBA</name>
<feature type="compositionally biased region" description="Polar residues" evidence="3">
    <location>
        <begin position="208"/>
        <end position="221"/>
    </location>
</feature>
<evidence type="ECO:0000256" key="3">
    <source>
        <dbReference type="SAM" id="MobiDB-lite"/>
    </source>
</evidence>
<organism evidence="5 6">
    <name type="scientific">Geodia barretti</name>
    <name type="common">Barrett's horny sponge</name>
    <dbReference type="NCBI Taxonomy" id="519541"/>
    <lineage>
        <taxon>Eukaryota</taxon>
        <taxon>Metazoa</taxon>
        <taxon>Porifera</taxon>
        <taxon>Demospongiae</taxon>
        <taxon>Heteroscleromorpha</taxon>
        <taxon>Tetractinellida</taxon>
        <taxon>Astrophorina</taxon>
        <taxon>Geodiidae</taxon>
        <taxon>Geodia</taxon>
    </lineage>
</organism>
<keyword evidence="1" id="KW-0880">Kelch repeat</keyword>
<evidence type="ECO:0000313" key="5">
    <source>
        <dbReference type="EMBL" id="CAI8050183.1"/>
    </source>
</evidence>
<dbReference type="SUPFAM" id="SSF54695">
    <property type="entry name" value="POZ domain"/>
    <property type="match status" value="1"/>
</dbReference>
<dbReference type="InterPro" id="IPR006652">
    <property type="entry name" value="Kelch_1"/>
</dbReference>
<evidence type="ECO:0000256" key="2">
    <source>
        <dbReference type="ARBA" id="ARBA00022737"/>
    </source>
</evidence>
<evidence type="ECO:0000259" key="4">
    <source>
        <dbReference type="SMART" id="SM00875"/>
    </source>
</evidence>
<dbReference type="InterPro" id="IPR011705">
    <property type="entry name" value="BACK"/>
</dbReference>
<dbReference type="PANTHER" id="PTHR24412:SF441">
    <property type="entry name" value="KELCH-LIKE PROTEIN 28"/>
    <property type="match status" value="1"/>
</dbReference>
<evidence type="ECO:0000313" key="6">
    <source>
        <dbReference type="Proteomes" id="UP001174909"/>
    </source>
</evidence>
<dbReference type="Gene3D" id="2.120.10.80">
    <property type="entry name" value="Kelch-type beta propeller"/>
    <property type="match status" value="1"/>
</dbReference>
<dbReference type="SMART" id="SM00612">
    <property type="entry name" value="Kelch"/>
    <property type="match status" value="6"/>
</dbReference>